<dbReference type="InterPro" id="IPR017451">
    <property type="entry name" value="F-box-assoc_interact_dom"/>
</dbReference>
<dbReference type="InterPro" id="IPR011043">
    <property type="entry name" value="Gal_Oxase/kelch_b-propeller"/>
</dbReference>
<dbReference type="SUPFAM" id="SSF50965">
    <property type="entry name" value="Galactose oxidase, central domain"/>
    <property type="match status" value="1"/>
</dbReference>
<dbReference type="GeneID" id="110778836"/>
<proteinExistence type="predicted"/>
<dbReference type="KEGG" id="soe:110778836"/>
<evidence type="ECO:0000313" key="4">
    <source>
        <dbReference type="RefSeq" id="XP_021839071.2"/>
    </source>
</evidence>
<dbReference type="SUPFAM" id="SSF81383">
    <property type="entry name" value="F-box domain"/>
    <property type="match status" value="1"/>
</dbReference>
<feature type="domain" description="F-box" evidence="1">
    <location>
        <begin position="3"/>
        <end position="40"/>
    </location>
</feature>
<dbReference type="InterPro" id="IPR036047">
    <property type="entry name" value="F-box-like_dom_sf"/>
</dbReference>
<dbReference type="RefSeq" id="XP_021839071.2">
    <property type="nucleotide sequence ID" value="XM_021983379.2"/>
</dbReference>
<dbReference type="InterPro" id="IPR006527">
    <property type="entry name" value="F-box-assoc_dom_typ1"/>
</dbReference>
<protein>
    <submittedName>
        <fullName evidence="4">F-box protein CPR1-like</fullName>
    </submittedName>
</protein>
<feature type="domain" description="F-box associated beta-propeller type 1" evidence="2">
    <location>
        <begin position="71"/>
        <end position="335"/>
    </location>
</feature>
<dbReference type="AlphaFoldDB" id="A0A9R0HXY2"/>
<name>A0A9R0HXY2_SPIOL</name>
<gene>
    <name evidence="4" type="primary">LOC110778836</name>
</gene>
<dbReference type="Pfam" id="PF00646">
    <property type="entry name" value="F-box"/>
    <property type="match status" value="1"/>
</dbReference>
<dbReference type="PANTHER" id="PTHR31672">
    <property type="entry name" value="BNACNNG10540D PROTEIN"/>
    <property type="match status" value="1"/>
</dbReference>
<organism evidence="3 4">
    <name type="scientific">Spinacia oleracea</name>
    <name type="common">Spinach</name>
    <dbReference type="NCBI Taxonomy" id="3562"/>
    <lineage>
        <taxon>Eukaryota</taxon>
        <taxon>Viridiplantae</taxon>
        <taxon>Streptophyta</taxon>
        <taxon>Embryophyta</taxon>
        <taxon>Tracheophyta</taxon>
        <taxon>Spermatophyta</taxon>
        <taxon>Magnoliopsida</taxon>
        <taxon>eudicotyledons</taxon>
        <taxon>Gunneridae</taxon>
        <taxon>Pentapetalae</taxon>
        <taxon>Caryophyllales</taxon>
        <taxon>Chenopodiaceae</taxon>
        <taxon>Chenopodioideae</taxon>
        <taxon>Anserineae</taxon>
        <taxon>Spinacia</taxon>
    </lineage>
</organism>
<dbReference type="NCBIfam" id="TIGR01640">
    <property type="entry name" value="F_box_assoc_1"/>
    <property type="match status" value="1"/>
</dbReference>
<keyword evidence="3" id="KW-1185">Reference proteome</keyword>
<evidence type="ECO:0000259" key="2">
    <source>
        <dbReference type="Pfam" id="PF07734"/>
    </source>
</evidence>
<reference evidence="4" key="2">
    <citation type="submission" date="2025-08" db="UniProtKB">
        <authorList>
            <consortium name="RefSeq"/>
        </authorList>
    </citation>
    <scope>IDENTIFICATION</scope>
    <source>
        <tissue evidence="4">Leaf</tissue>
    </source>
</reference>
<evidence type="ECO:0000313" key="3">
    <source>
        <dbReference type="Proteomes" id="UP000813463"/>
    </source>
</evidence>
<accession>A0A9R0HXY2</accession>
<sequence length="416" mass="47244">MANIPNDILCGILLQQPLKSLVRHKFVCNNWQNYITGSDFVKLHQKISVENPESNALLIFISEGSLYIAGDLTNSYSSILRPTKLALPPAFEGDNTTRLVGSCNGLVCLGSGNSLNSYVLFNPTNPRAFKIVPFAQNVLSTNNTARYYSCNVVAGFGYDEKSDDDDYKIVYIWCLLYQHHIIMIDRVEGMIYSTKSGSWKPLHPPNVGNQWTYFGTLNNSLHFFTEKKDVIFCFDLHDQVWSEIPFPHIQDHYTVKDTCIIEGCLSISLVRDCGDEQELWVMKEYGVKESWIELFNLPVFEGTCRILFYSTIRAQEFLLYTDRFGLVWYNIETEEINYGVNRIEGNFDISDMKMIIGSLVSIGSKRKGLARGGGRRLQDNLTEAENVDENIAAGNKSLSRRKKKGTRKGITQVLQI</sequence>
<dbReference type="Proteomes" id="UP000813463">
    <property type="component" value="Chromosome 2"/>
</dbReference>
<dbReference type="InterPro" id="IPR001810">
    <property type="entry name" value="F-box_dom"/>
</dbReference>
<reference evidence="3" key="1">
    <citation type="journal article" date="2021" name="Nat. Commun.">
        <title>Genomic analyses provide insights into spinach domestication and the genetic basis of agronomic traits.</title>
        <authorList>
            <person name="Cai X."/>
            <person name="Sun X."/>
            <person name="Xu C."/>
            <person name="Sun H."/>
            <person name="Wang X."/>
            <person name="Ge C."/>
            <person name="Zhang Z."/>
            <person name="Wang Q."/>
            <person name="Fei Z."/>
            <person name="Jiao C."/>
            <person name="Wang Q."/>
        </authorList>
    </citation>
    <scope>NUCLEOTIDE SEQUENCE [LARGE SCALE GENOMIC DNA]</scope>
    <source>
        <strain evidence="3">cv. Varoflay</strain>
    </source>
</reference>
<dbReference type="InterPro" id="IPR050796">
    <property type="entry name" value="SCF_F-box_component"/>
</dbReference>
<evidence type="ECO:0000259" key="1">
    <source>
        <dbReference type="Pfam" id="PF00646"/>
    </source>
</evidence>
<dbReference type="PANTHER" id="PTHR31672:SF13">
    <property type="entry name" value="F-BOX PROTEIN CPR30-LIKE"/>
    <property type="match status" value="1"/>
</dbReference>
<dbReference type="Pfam" id="PF07734">
    <property type="entry name" value="FBA_1"/>
    <property type="match status" value="1"/>
</dbReference>